<proteinExistence type="inferred from homology"/>
<keyword evidence="6" id="KW-0574">Periplasm</keyword>
<dbReference type="Pfam" id="PF14310">
    <property type="entry name" value="Fn3-like"/>
    <property type="match status" value="1"/>
</dbReference>
<dbReference type="InterPro" id="IPR019800">
    <property type="entry name" value="Glyco_hydro_3_AS"/>
</dbReference>
<comment type="caution">
    <text evidence="12">The sequence shown here is derived from an EMBL/GenBank/DDBJ whole genome shotgun (WGS) entry which is preliminary data.</text>
</comment>
<dbReference type="PROSITE" id="PS00775">
    <property type="entry name" value="GLYCOSYL_HYDROL_F3"/>
    <property type="match status" value="1"/>
</dbReference>
<accession>A0AAN3D7F3</accession>
<dbReference type="SUPFAM" id="SSF51445">
    <property type="entry name" value="(Trans)glycosidases"/>
    <property type="match status" value="1"/>
</dbReference>
<dbReference type="Gene3D" id="2.60.40.10">
    <property type="entry name" value="Immunoglobulins"/>
    <property type="match status" value="1"/>
</dbReference>
<keyword evidence="5" id="KW-0732">Signal</keyword>
<evidence type="ECO:0000256" key="7">
    <source>
        <dbReference type="ARBA" id="ARBA00022801"/>
    </source>
</evidence>
<evidence type="ECO:0000313" key="12">
    <source>
        <dbReference type="EMBL" id="EDO11061.1"/>
    </source>
</evidence>
<dbReference type="FunFam" id="2.60.40.10:FF:000495">
    <property type="entry name" value="Periplasmic beta-glucosidase"/>
    <property type="match status" value="1"/>
</dbReference>
<dbReference type="AlphaFoldDB" id="A0AAN3D7F3"/>
<dbReference type="Gene3D" id="3.40.50.1700">
    <property type="entry name" value="Glycoside hydrolase family 3 C-terminal domain"/>
    <property type="match status" value="1"/>
</dbReference>
<evidence type="ECO:0000256" key="4">
    <source>
        <dbReference type="ARBA" id="ARBA00012744"/>
    </source>
</evidence>
<name>A0AAN3D7F3_BACO1</name>
<dbReference type="InterPro" id="IPR002772">
    <property type="entry name" value="Glyco_hydro_3_C"/>
</dbReference>
<dbReference type="InterPro" id="IPR036962">
    <property type="entry name" value="Glyco_hydro_3_N_sf"/>
</dbReference>
<sequence>MIIFDYFFIYCEMITVKKARLCYVLLGILLGCSCSDVSRDEAAEMDRFVTELMGKMTLHEKLGQLNLPSGGDMVTGTVMNGELSDMIRKQEIGGFFNVKGVRRINALQRLAVEESRLKIPLLVGADVIHGYETIFPIPLALSCSWDTLAIERMARISAIEASADGINWTFSPMVDICRDARWGRIAEGSGEDPYLGSLMARAYVRGYQGNSLQGNDEILACVKHFALYGASESGRDYNTVDMSRLRMYNEYLAPYKAAVDAGVGSVMSSFNIIDGIPATANKWLLTDLLRDEWSFGGLLVTDYNSIAEMASHGIAPLKEASVRALKAGTDMDMVSCGFLNTLEESLKEGKIMEDQINTACRRVLEAKYKLGLFSNPYKYGDTLRVKEQLYTAEHRSAARAIASETFVLLKNENHLLPLGLKGKIALVGPMADARNNMCGMWSMACTASRHGTLLEGIRSAAGDKAEILYAKGSNVYEDAEMEKAAAGIRPLEHEDNRKLLDEALRVASRADVIVAALGECAEMSGESASRTNLEIPDAQQNLLKALLKTGKPVVLLLFTGRPLVLNWEDANVHSILNVWFGGSETGDAVADVLFGKVTPSGKLTTTFPRSVGQLPLFYNHLNTGRPDPDNRVFNRYASNYLDESNEPLYPFGFGLSYTDFVYGDLQISSETLPKNGELTASVTVTNKGNYDGYETVQLYLRDIYAEVARPVKELKGFERIFLKSGESCDVKFVITEDDLKFYNSELHYIYEPGEFEIMIGTNSRDVKTKCFIAK</sequence>
<dbReference type="PRINTS" id="PR00133">
    <property type="entry name" value="GLHYDRLASE3"/>
</dbReference>
<evidence type="ECO:0000256" key="6">
    <source>
        <dbReference type="ARBA" id="ARBA00022764"/>
    </source>
</evidence>
<dbReference type="Proteomes" id="UP000005475">
    <property type="component" value="Unassembled WGS sequence"/>
</dbReference>
<organism evidence="12 13">
    <name type="scientific">Bacteroides ovatus (strain ATCC 8483 / DSM 1896 / JCM 5824 / BCRC 10623 / CCUG 4943 / NCTC 11153)</name>
    <dbReference type="NCBI Taxonomy" id="411476"/>
    <lineage>
        <taxon>Bacteria</taxon>
        <taxon>Pseudomonadati</taxon>
        <taxon>Bacteroidota</taxon>
        <taxon>Bacteroidia</taxon>
        <taxon>Bacteroidales</taxon>
        <taxon>Bacteroidaceae</taxon>
        <taxon>Bacteroides</taxon>
    </lineage>
</organism>
<evidence type="ECO:0000256" key="10">
    <source>
        <dbReference type="RuleBase" id="RU361161"/>
    </source>
</evidence>
<dbReference type="FunFam" id="3.40.50.1700:FF:000004">
    <property type="entry name" value="Periplasmic beta-glucosidase"/>
    <property type="match status" value="1"/>
</dbReference>
<dbReference type="PANTHER" id="PTHR30620">
    <property type="entry name" value="PERIPLASMIC BETA-GLUCOSIDASE-RELATED"/>
    <property type="match status" value="1"/>
</dbReference>
<dbReference type="Pfam" id="PF01915">
    <property type="entry name" value="Glyco_hydro_3_C"/>
    <property type="match status" value="1"/>
</dbReference>
<dbReference type="Gene3D" id="3.20.20.300">
    <property type="entry name" value="Glycoside hydrolase, family 3, N-terminal domain"/>
    <property type="match status" value="1"/>
</dbReference>
<dbReference type="InterPro" id="IPR001764">
    <property type="entry name" value="Glyco_hydro_3_N"/>
</dbReference>
<dbReference type="InterPro" id="IPR026891">
    <property type="entry name" value="Fn3-like"/>
</dbReference>
<dbReference type="PANTHER" id="PTHR30620:SF16">
    <property type="entry name" value="LYSOSOMAL BETA GLUCOSIDASE"/>
    <property type="match status" value="1"/>
</dbReference>
<keyword evidence="8 10" id="KW-0326">Glycosidase</keyword>
<dbReference type="InterPro" id="IPR013783">
    <property type="entry name" value="Ig-like_fold"/>
</dbReference>
<dbReference type="GO" id="GO:0042597">
    <property type="term" value="C:periplasmic space"/>
    <property type="evidence" value="ECO:0007669"/>
    <property type="project" value="UniProtKB-SubCell"/>
</dbReference>
<comment type="subcellular location">
    <subcellularLocation>
        <location evidence="2">Periplasm</location>
    </subcellularLocation>
</comment>
<evidence type="ECO:0000256" key="9">
    <source>
        <dbReference type="ARBA" id="ARBA00067498"/>
    </source>
</evidence>
<dbReference type="InterPro" id="IPR036881">
    <property type="entry name" value="Glyco_hydro_3_C_sf"/>
</dbReference>
<dbReference type="InterPro" id="IPR017853">
    <property type="entry name" value="GH"/>
</dbReference>
<evidence type="ECO:0000313" key="13">
    <source>
        <dbReference type="Proteomes" id="UP000005475"/>
    </source>
</evidence>
<feature type="domain" description="Fibronectin type III-like" evidence="11">
    <location>
        <begin position="694"/>
        <end position="763"/>
    </location>
</feature>
<evidence type="ECO:0000256" key="5">
    <source>
        <dbReference type="ARBA" id="ARBA00022729"/>
    </source>
</evidence>
<dbReference type="InterPro" id="IPR051915">
    <property type="entry name" value="Cellulose_Degrad_GH3"/>
</dbReference>
<reference evidence="12 13" key="1">
    <citation type="submission" date="2007-03" db="EMBL/GenBank/DDBJ databases">
        <authorList>
            <person name="Fulton L."/>
            <person name="Clifton S."/>
            <person name="Fulton B."/>
            <person name="Xu J."/>
            <person name="Minx P."/>
            <person name="Pepin K.H."/>
            <person name="Johnson M."/>
            <person name="Thiruvilangam P."/>
            <person name="Bhonagiri V."/>
            <person name="Nash W.E."/>
            <person name="Mardis E.R."/>
            <person name="Wilson R.K."/>
        </authorList>
    </citation>
    <scope>NUCLEOTIDE SEQUENCE [LARGE SCALE GENOMIC DNA]</scope>
    <source>
        <strain evidence="13">ATCC 8483 / DSM 1896 / JCM 5824 / BCRC 10623 / CCUG 4943 / NCTC 11153</strain>
    </source>
</reference>
<evidence type="ECO:0000259" key="11">
    <source>
        <dbReference type="SMART" id="SM01217"/>
    </source>
</evidence>
<evidence type="ECO:0000256" key="3">
    <source>
        <dbReference type="ARBA" id="ARBA00005336"/>
    </source>
</evidence>
<dbReference type="GO" id="GO:0008422">
    <property type="term" value="F:beta-glucosidase activity"/>
    <property type="evidence" value="ECO:0007669"/>
    <property type="project" value="UniProtKB-EC"/>
</dbReference>
<dbReference type="GO" id="GO:0009251">
    <property type="term" value="P:glucan catabolic process"/>
    <property type="evidence" value="ECO:0007669"/>
    <property type="project" value="TreeGrafter"/>
</dbReference>
<dbReference type="NCBIfam" id="NF011678">
    <property type="entry name" value="PRK15098.1"/>
    <property type="match status" value="1"/>
</dbReference>
<dbReference type="Pfam" id="PF00933">
    <property type="entry name" value="Glyco_hydro_3"/>
    <property type="match status" value="1"/>
</dbReference>
<comment type="similarity">
    <text evidence="3 10">Belongs to the glycosyl hydrolase 3 family.</text>
</comment>
<dbReference type="SMART" id="SM01217">
    <property type="entry name" value="Fn3_like"/>
    <property type="match status" value="1"/>
</dbReference>
<reference evidence="13" key="2">
    <citation type="submission" date="2007-04" db="EMBL/GenBank/DDBJ databases">
        <title>Draft genome sequence of Bacteroides ovatus (ATCC 8483).</title>
        <authorList>
            <person name="Sudarsanam P."/>
            <person name="Ley R."/>
            <person name="Guruge J."/>
            <person name="Turnbaugh P.J."/>
            <person name="Mahowald M."/>
            <person name="Liep D."/>
            <person name="Gordon J."/>
        </authorList>
    </citation>
    <scope>NUCLEOTIDE SEQUENCE [LARGE SCALE GENOMIC DNA]</scope>
    <source>
        <strain evidence="13">ATCC 8483 / DSM 1896 / JCM 5824 / BCRC 10623 / CCUG 4943 / NCTC 11153</strain>
    </source>
</reference>
<evidence type="ECO:0000256" key="2">
    <source>
        <dbReference type="ARBA" id="ARBA00004418"/>
    </source>
</evidence>
<dbReference type="EMBL" id="AAXF02000050">
    <property type="protein sequence ID" value="EDO11061.1"/>
    <property type="molecule type" value="Genomic_DNA"/>
</dbReference>
<gene>
    <name evidence="12" type="ORF">BACOVA_02958</name>
</gene>
<keyword evidence="7 10" id="KW-0378">Hydrolase</keyword>
<dbReference type="SUPFAM" id="SSF52279">
    <property type="entry name" value="Beta-D-glucan exohydrolase, C-terminal domain"/>
    <property type="match status" value="1"/>
</dbReference>
<evidence type="ECO:0000256" key="1">
    <source>
        <dbReference type="ARBA" id="ARBA00000448"/>
    </source>
</evidence>
<protein>
    <recommendedName>
        <fullName evidence="9">Periplasmic beta-glucosidase</fullName>
        <ecNumber evidence="4">3.2.1.21</ecNumber>
    </recommendedName>
</protein>
<comment type="catalytic activity">
    <reaction evidence="1">
        <text>Hydrolysis of terminal, non-reducing beta-D-glucosyl residues with release of beta-D-glucose.</text>
        <dbReference type="EC" id="3.2.1.21"/>
    </reaction>
</comment>
<dbReference type="EC" id="3.2.1.21" evidence="4"/>
<evidence type="ECO:0000256" key="8">
    <source>
        <dbReference type="ARBA" id="ARBA00023295"/>
    </source>
</evidence>
<dbReference type="FunFam" id="3.20.20.300:FF:000005">
    <property type="entry name" value="Periplasmic beta-glucosidase"/>
    <property type="match status" value="1"/>
</dbReference>